<comment type="caution">
    <text evidence="2">The sequence shown here is derived from an EMBL/GenBank/DDBJ whole genome shotgun (WGS) entry which is preliminary data.</text>
</comment>
<reference evidence="2" key="1">
    <citation type="submission" date="2023-07" db="EMBL/GenBank/DDBJ databases">
        <title>Genomic Encyclopedia of Type Strains, Phase IV (KMG-IV): sequencing the most valuable type-strain genomes for metagenomic binning, comparative biology and taxonomic classification.</title>
        <authorList>
            <person name="Goeker M."/>
        </authorList>
    </citation>
    <scope>NUCLEOTIDE SEQUENCE [LARGE SCALE GENOMIC DNA]</scope>
    <source>
        <strain evidence="2">JSM 076093</strain>
    </source>
</reference>
<organism evidence="2 3">
    <name type="scientific">Guptibacillus hwajinpoensis</name>
    <dbReference type="NCBI Taxonomy" id="208199"/>
    <lineage>
        <taxon>Bacteria</taxon>
        <taxon>Bacillati</taxon>
        <taxon>Bacillota</taxon>
        <taxon>Bacilli</taxon>
        <taxon>Bacillales</taxon>
        <taxon>Guptibacillaceae</taxon>
        <taxon>Guptibacillus</taxon>
    </lineage>
</organism>
<dbReference type="GeneID" id="301325970"/>
<feature type="transmembrane region" description="Helical" evidence="1">
    <location>
        <begin position="31"/>
        <end position="51"/>
    </location>
</feature>
<feature type="transmembrane region" description="Helical" evidence="1">
    <location>
        <begin position="6"/>
        <end position="24"/>
    </location>
</feature>
<dbReference type="Proteomes" id="UP001226720">
    <property type="component" value="Unassembled WGS sequence"/>
</dbReference>
<proteinExistence type="predicted"/>
<evidence type="ECO:0000256" key="1">
    <source>
        <dbReference type="SAM" id="Phobius"/>
    </source>
</evidence>
<evidence type="ECO:0000313" key="2">
    <source>
        <dbReference type="EMBL" id="MDQ0481882.1"/>
    </source>
</evidence>
<dbReference type="EMBL" id="JAUSWM010000001">
    <property type="protein sequence ID" value="MDQ0481882.1"/>
    <property type="molecule type" value="Genomic_DNA"/>
</dbReference>
<keyword evidence="3" id="KW-1185">Reference proteome</keyword>
<keyword evidence="1" id="KW-0472">Membrane</keyword>
<name>A0ABU0JXS4_9BACL</name>
<dbReference type="RefSeq" id="WP_161797313.1">
    <property type="nucleotide sequence ID" value="NZ_CP119526.1"/>
</dbReference>
<protein>
    <recommendedName>
        <fullName evidence="4">DUF3953 domain-containing protein</fullName>
    </recommendedName>
</protein>
<keyword evidence="1" id="KW-0812">Transmembrane</keyword>
<accession>A0ABU0JXS4</accession>
<evidence type="ECO:0000313" key="3">
    <source>
        <dbReference type="Proteomes" id="UP001226720"/>
    </source>
</evidence>
<sequence length="53" mass="6004">MTFAMYFLIFFVVFMIVKGILNLFKGQKMDRITLIGGIILALVYSTILTIVKG</sequence>
<keyword evidence="1" id="KW-1133">Transmembrane helix</keyword>
<evidence type="ECO:0008006" key="4">
    <source>
        <dbReference type="Google" id="ProtNLM"/>
    </source>
</evidence>
<gene>
    <name evidence="2" type="ORF">QO000_000835</name>
</gene>